<keyword evidence="11 14" id="KW-1015">Disulfide bond</keyword>
<feature type="transmembrane region" description="Helical" evidence="15">
    <location>
        <begin position="7"/>
        <end position="25"/>
    </location>
</feature>
<keyword evidence="4 14" id="KW-1003">Cell membrane</keyword>
<evidence type="ECO:0000256" key="5">
    <source>
        <dbReference type="ARBA" id="ARBA00022519"/>
    </source>
</evidence>
<name>A0ABX7WWC1_9GAMM</name>
<keyword evidence="7 14" id="KW-0249">Electron transport</keyword>
<keyword evidence="3 14" id="KW-0813">Transport</keyword>
<feature type="disulfide bond" description="Redox-active" evidence="14">
    <location>
        <begin position="33"/>
        <end position="36"/>
    </location>
</feature>
<evidence type="ECO:0000256" key="15">
    <source>
        <dbReference type="SAM" id="Phobius"/>
    </source>
</evidence>
<evidence type="ECO:0000256" key="12">
    <source>
        <dbReference type="ARBA" id="ARBA00023186"/>
    </source>
</evidence>
<feature type="topological domain" description="Cytoplasmic" evidence="14">
    <location>
        <begin position="59"/>
        <end position="64"/>
    </location>
</feature>
<comment type="function">
    <text evidence="14">Required for disulfide bond formation in some periplasmic proteins. Acts by oxidizing the DsbA protein.</text>
</comment>
<proteinExistence type="inferred from homology"/>
<keyword evidence="8 14" id="KW-1133">Transmembrane helix</keyword>
<comment type="subcellular location">
    <subcellularLocation>
        <location evidence="1">Cell inner membrane</location>
        <topology evidence="1">Multi-pass membrane protein</topology>
    </subcellularLocation>
    <subcellularLocation>
        <location evidence="14">Cell membrane</location>
        <topology evidence="14">Multi-pass membrane protein</topology>
    </subcellularLocation>
</comment>
<dbReference type="RefSeq" id="WP_210223870.1">
    <property type="nucleotide sequence ID" value="NZ_CP072801.1"/>
</dbReference>
<accession>A0ABX7WWC1</accession>
<keyword evidence="10 14" id="KW-0472">Membrane</keyword>
<dbReference type="HAMAP" id="MF_00286">
    <property type="entry name" value="DsbB"/>
    <property type="match status" value="1"/>
</dbReference>
<feature type="transmembrane region" description="Helical" evidence="15">
    <location>
        <begin position="67"/>
        <end position="86"/>
    </location>
</feature>
<feature type="transmembrane region" description="Helical" evidence="15">
    <location>
        <begin position="144"/>
        <end position="161"/>
    </location>
</feature>
<keyword evidence="13 14" id="KW-0676">Redox-active center</keyword>
<evidence type="ECO:0000256" key="4">
    <source>
        <dbReference type="ARBA" id="ARBA00022475"/>
    </source>
</evidence>
<dbReference type="InterPro" id="IPR022920">
    <property type="entry name" value="Disulphide_bond_form_DsbB"/>
</dbReference>
<feature type="transmembrane region" description="Helical" evidence="15">
    <location>
        <begin position="37"/>
        <end position="55"/>
    </location>
</feature>
<evidence type="ECO:0000256" key="10">
    <source>
        <dbReference type="ARBA" id="ARBA00023136"/>
    </source>
</evidence>
<keyword evidence="17" id="KW-1185">Reference proteome</keyword>
<dbReference type="Gene3D" id="1.20.1550.10">
    <property type="entry name" value="DsbB-like"/>
    <property type="match status" value="1"/>
</dbReference>
<keyword evidence="6 14" id="KW-0812">Transmembrane</keyword>
<dbReference type="EMBL" id="CP072801">
    <property type="protein sequence ID" value="QTR47616.1"/>
    <property type="molecule type" value="Genomic_DNA"/>
</dbReference>
<dbReference type="Proteomes" id="UP000672039">
    <property type="component" value="Chromosome"/>
</dbReference>
<gene>
    <name evidence="14" type="primary">dsbB</name>
    <name evidence="16" type="ORF">J9253_06710</name>
</gene>
<dbReference type="SUPFAM" id="SSF158442">
    <property type="entry name" value="DsbB-like"/>
    <property type="match status" value="1"/>
</dbReference>
<feature type="topological domain" description="Cytoplasmic" evidence="14">
    <location>
        <begin position="1"/>
        <end position="6"/>
    </location>
</feature>
<comment type="similarity">
    <text evidence="2 14">Belongs to the DsbB family.</text>
</comment>
<dbReference type="PANTHER" id="PTHR36570:SF3">
    <property type="entry name" value="DISULFIDE BOND FORMATION PROTEIN B"/>
    <property type="match status" value="1"/>
</dbReference>
<dbReference type="InterPro" id="IPR023380">
    <property type="entry name" value="DsbB-like_sf"/>
</dbReference>
<dbReference type="InterPro" id="IPR050183">
    <property type="entry name" value="DsbB"/>
</dbReference>
<evidence type="ECO:0000256" key="7">
    <source>
        <dbReference type="ARBA" id="ARBA00022982"/>
    </source>
</evidence>
<dbReference type="Pfam" id="PF02600">
    <property type="entry name" value="DsbB"/>
    <property type="match status" value="1"/>
</dbReference>
<keyword evidence="9 14" id="KW-0560">Oxidoreductase</keyword>
<evidence type="ECO:0000256" key="6">
    <source>
        <dbReference type="ARBA" id="ARBA00022692"/>
    </source>
</evidence>
<dbReference type="InterPro" id="IPR003752">
    <property type="entry name" value="DiS_bond_form_DsbB/BdbC"/>
</dbReference>
<evidence type="ECO:0000256" key="3">
    <source>
        <dbReference type="ARBA" id="ARBA00022448"/>
    </source>
</evidence>
<evidence type="ECO:0000256" key="1">
    <source>
        <dbReference type="ARBA" id="ARBA00004429"/>
    </source>
</evidence>
<keyword evidence="12 14" id="KW-0143">Chaperone</keyword>
<protein>
    <recommendedName>
        <fullName evidence="14">Disulfide bond formation protein B</fullName>
    </recommendedName>
    <alternativeName>
        <fullName evidence="14">Disulfide oxidoreductase</fullName>
    </alternativeName>
</protein>
<feature type="topological domain" description="Cytoplasmic" evidence="14">
    <location>
        <begin position="163"/>
        <end position="174"/>
    </location>
</feature>
<evidence type="ECO:0000313" key="16">
    <source>
        <dbReference type="EMBL" id="QTR47616.1"/>
    </source>
</evidence>
<evidence type="ECO:0000313" key="17">
    <source>
        <dbReference type="Proteomes" id="UP000672039"/>
    </source>
</evidence>
<feature type="topological domain" description="Periplasmic" evidence="14">
    <location>
        <begin position="24"/>
        <end position="41"/>
    </location>
</feature>
<organism evidence="16 17">
    <name type="scientific">Thiothrix litoralis</name>
    <dbReference type="NCBI Taxonomy" id="2891210"/>
    <lineage>
        <taxon>Bacteria</taxon>
        <taxon>Pseudomonadati</taxon>
        <taxon>Pseudomonadota</taxon>
        <taxon>Gammaproteobacteria</taxon>
        <taxon>Thiotrichales</taxon>
        <taxon>Thiotrichaceae</taxon>
        <taxon>Thiothrix</taxon>
    </lineage>
</organism>
<evidence type="ECO:0000256" key="2">
    <source>
        <dbReference type="ARBA" id="ARBA00008823"/>
    </source>
</evidence>
<evidence type="ECO:0000256" key="8">
    <source>
        <dbReference type="ARBA" id="ARBA00022989"/>
    </source>
</evidence>
<sequence>MNKRPHYLFVFILCLILLGAALFFQLVVGLEPCPLCILQRLAMMALGLVALLAFLHNPSGFGDKVYGLLLVLGGLFSAGIAVRQVWLLSLPPEEAASCGPGLEVWLDRFITYFPQGSVTEVLLRSGASCTDVAWSIFGLSLPQLTSPVFVLLAFYLMWLFFRRNNNHIGEFSMR</sequence>
<dbReference type="PANTHER" id="PTHR36570">
    <property type="entry name" value="DISULFIDE BOND FORMATION PROTEIN B"/>
    <property type="match status" value="1"/>
</dbReference>
<evidence type="ECO:0000256" key="13">
    <source>
        <dbReference type="ARBA" id="ARBA00023284"/>
    </source>
</evidence>
<evidence type="ECO:0000256" key="11">
    <source>
        <dbReference type="ARBA" id="ARBA00023157"/>
    </source>
</evidence>
<comment type="caution">
    <text evidence="14">Lacks conserved residue(s) required for the propagation of feature annotation.</text>
</comment>
<evidence type="ECO:0000256" key="9">
    <source>
        <dbReference type="ARBA" id="ARBA00023002"/>
    </source>
</evidence>
<reference evidence="16 17" key="1">
    <citation type="submission" date="2021-04" db="EMBL/GenBank/DDBJ databases">
        <title>Genomics, taxonomy and metabolism of representatives of sulfur bacteria of the genus Thiothrix: Thiothrix fructosivorans QT, Thiothrix unzii A1T and three new species, Thiothrix subterranea sp. nov., Thiothrix litoralis sp. nov. and 'Candidatus Thiothrix anitrata' sp. nov.</title>
        <authorList>
            <person name="Ravin N.V."/>
            <person name="Smolyakov D."/>
            <person name="Rudenko T.S."/>
            <person name="Mardanov A.V."/>
            <person name="Beletsky A.V."/>
            <person name="Markov N.D."/>
            <person name="Fomenkov A.I."/>
            <person name="Roberts R.J."/>
            <person name="Karnachuk O.V."/>
            <person name="Novikov A."/>
            <person name="Grabovich M.Y."/>
        </authorList>
    </citation>
    <scope>NUCLEOTIDE SEQUENCE [LARGE SCALE GENOMIC DNA]</scope>
    <source>
        <strain evidence="16 17">AS</strain>
    </source>
</reference>
<keyword evidence="5" id="KW-0997">Cell inner membrane</keyword>
<evidence type="ECO:0000256" key="14">
    <source>
        <dbReference type="HAMAP-Rule" id="MF_00286"/>
    </source>
</evidence>